<evidence type="ECO:0000256" key="6">
    <source>
        <dbReference type="SAM" id="MobiDB-lite"/>
    </source>
</evidence>
<feature type="transmembrane region" description="Helical" evidence="7">
    <location>
        <begin position="43"/>
        <end position="61"/>
    </location>
</feature>
<evidence type="ECO:0000256" key="2">
    <source>
        <dbReference type="ARBA" id="ARBA00009012"/>
    </source>
</evidence>
<evidence type="ECO:0000256" key="7">
    <source>
        <dbReference type="SAM" id="Phobius"/>
    </source>
</evidence>
<keyword evidence="3 7" id="KW-0812">Transmembrane</keyword>
<evidence type="ECO:0000313" key="9">
    <source>
        <dbReference type="Proteomes" id="UP000799429"/>
    </source>
</evidence>
<organism evidence="8 9">
    <name type="scientific">Patellaria atrata CBS 101060</name>
    <dbReference type="NCBI Taxonomy" id="1346257"/>
    <lineage>
        <taxon>Eukaryota</taxon>
        <taxon>Fungi</taxon>
        <taxon>Dikarya</taxon>
        <taxon>Ascomycota</taxon>
        <taxon>Pezizomycotina</taxon>
        <taxon>Dothideomycetes</taxon>
        <taxon>Dothideomycetes incertae sedis</taxon>
        <taxon>Patellariales</taxon>
        <taxon>Patellariaceae</taxon>
        <taxon>Patellaria</taxon>
    </lineage>
</organism>
<evidence type="ECO:0000256" key="4">
    <source>
        <dbReference type="ARBA" id="ARBA00022989"/>
    </source>
</evidence>
<comment type="similarity">
    <text evidence="2">Belongs to the TMEM19 family.</text>
</comment>
<dbReference type="GO" id="GO:0016020">
    <property type="term" value="C:membrane"/>
    <property type="evidence" value="ECO:0007669"/>
    <property type="project" value="UniProtKB-SubCell"/>
</dbReference>
<accession>A0A9P4SFY2</accession>
<dbReference type="AlphaFoldDB" id="A0A9P4SFY2"/>
<dbReference type="OrthoDB" id="15001at2759"/>
<reference evidence="8" key="1">
    <citation type="journal article" date="2020" name="Stud. Mycol.">
        <title>101 Dothideomycetes genomes: a test case for predicting lifestyles and emergence of pathogens.</title>
        <authorList>
            <person name="Haridas S."/>
            <person name="Albert R."/>
            <person name="Binder M."/>
            <person name="Bloem J."/>
            <person name="Labutti K."/>
            <person name="Salamov A."/>
            <person name="Andreopoulos B."/>
            <person name="Baker S."/>
            <person name="Barry K."/>
            <person name="Bills G."/>
            <person name="Bluhm B."/>
            <person name="Cannon C."/>
            <person name="Castanera R."/>
            <person name="Culley D."/>
            <person name="Daum C."/>
            <person name="Ezra D."/>
            <person name="Gonzalez J."/>
            <person name="Henrissat B."/>
            <person name="Kuo A."/>
            <person name="Liang C."/>
            <person name="Lipzen A."/>
            <person name="Lutzoni F."/>
            <person name="Magnuson J."/>
            <person name="Mondo S."/>
            <person name="Nolan M."/>
            <person name="Ohm R."/>
            <person name="Pangilinan J."/>
            <person name="Park H.-J."/>
            <person name="Ramirez L."/>
            <person name="Alfaro M."/>
            <person name="Sun H."/>
            <person name="Tritt A."/>
            <person name="Yoshinaga Y."/>
            <person name="Zwiers L.-H."/>
            <person name="Turgeon B."/>
            <person name="Goodwin S."/>
            <person name="Spatafora J."/>
            <person name="Crous P."/>
            <person name="Grigoriev I."/>
        </authorList>
    </citation>
    <scope>NUCLEOTIDE SEQUENCE</scope>
    <source>
        <strain evidence="8">CBS 101060</strain>
    </source>
</reference>
<keyword evidence="4 7" id="KW-1133">Transmembrane helix</keyword>
<dbReference type="PANTHER" id="PTHR13353">
    <property type="entry name" value="TRANSMEMBRANE PROTEIN 19"/>
    <property type="match status" value="1"/>
</dbReference>
<evidence type="ECO:0000313" key="8">
    <source>
        <dbReference type="EMBL" id="KAF2842191.1"/>
    </source>
</evidence>
<gene>
    <name evidence="8" type="ORF">M501DRAFT_1008187</name>
</gene>
<dbReference type="Proteomes" id="UP000799429">
    <property type="component" value="Unassembled WGS sequence"/>
</dbReference>
<name>A0A9P4SFY2_9PEZI</name>
<evidence type="ECO:0008006" key="10">
    <source>
        <dbReference type="Google" id="ProtNLM"/>
    </source>
</evidence>
<dbReference type="PANTHER" id="PTHR13353:SF5">
    <property type="entry name" value="TRANSMEMBRANE PROTEIN 19"/>
    <property type="match status" value="1"/>
</dbReference>
<protein>
    <recommendedName>
        <fullName evidence="10">Transmembrane protein 19</fullName>
    </recommendedName>
</protein>
<evidence type="ECO:0000256" key="1">
    <source>
        <dbReference type="ARBA" id="ARBA00004141"/>
    </source>
</evidence>
<feature type="transmembrane region" description="Helical" evidence="7">
    <location>
        <begin position="173"/>
        <end position="198"/>
    </location>
</feature>
<evidence type="ECO:0000256" key="5">
    <source>
        <dbReference type="ARBA" id="ARBA00023136"/>
    </source>
</evidence>
<sequence>MKPYIAVPATLALVYRAWSHKSLTPAGIVAATFTAVAHAMHPWSVFFVLLCVFFLAGTRVTKIKHNIKSTLTLSSHSLSGVESPRTHAQVLANSLVASVLILLHTYMLSHRPGASAKPCYRWMRGCDLLVVGIVANYAAVTADTFSSELGILSRSNPLLITAPWRRVPRGTNGGITLMGLLAGGAGALLIAICAVVLLPFCEDWDMNSKALFAAAVTGVGLAGSLLDSLLGATLQASVVDTRSGKVVEGDGGTKVPVHASGSLNLRKSAKVRSNVVGYEEGPNAVGKTPATQSNGEGQSHESRKIEVGRDVLSNNGVNFAMAALTSSVAMGAVMWWHRCMAQGIVYYRLARPMS</sequence>
<comment type="subcellular location">
    <subcellularLocation>
        <location evidence="1">Membrane</location>
        <topology evidence="1">Multi-pass membrane protein</topology>
    </subcellularLocation>
</comment>
<keyword evidence="5 7" id="KW-0472">Membrane</keyword>
<dbReference type="Pfam" id="PF01940">
    <property type="entry name" value="DUF92"/>
    <property type="match status" value="1"/>
</dbReference>
<comment type="caution">
    <text evidence="8">The sequence shown here is derived from an EMBL/GenBank/DDBJ whole genome shotgun (WGS) entry which is preliminary data.</text>
</comment>
<dbReference type="EMBL" id="MU006090">
    <property type="protein sequence ID" value="KAF2842191.1"/>
    <property type="molecule type" value="Genomic_DNA"/>
</dbReference>
<feature type="transmembrane region" description="Helical" evidence="7">
    <location>
        <begin position="210"/>
        <end position="232"/>
    </location>
</feature>
<feature type="region of interest" description="Disordered" evidence="6">
    <location>
        <begin position="279"/>
        <end position="306"/>
    </location>
</feature>
<evidence type="ECO:0000256" key="3">
    <source>
        <dbReference type="ARBA" id="ARBA00022692"/>
    </source>
</evidence>
<proteinExistence type="inferred from homology"/>
<dbReference type="InterPro" id="IPR002794">
    <property type="entry name" value="DUF92_TMEM19"/>
</dbReference>
<keyword evidence="9" id="KW-1185">Reference proteome</keyword>